<evidence type="ECO:0000256" key="6">
    <source>
        <dbReference type="ARBA" id="ARBA00022763"/>
    </source>
</evidence>
<evidence type="ECO:0000256" key="10">
    <source>
        <dbReference type="ARBA" id="ARBA00023242"/>
    </source>
</evidence>
<proteinExistence type="predicted"/>
<dbReference type="GO" id="GO:0004518">
    <property type="term" value="F:nuclease activity"/>
    <property type="evidence" value="ECO:0007669"/>
    <property type="project" value="UniProtKB-KW"/>
</dbReference>
<name>A0A7S3GIS5_9EUKA</name>
<evidence type="ECO:0000256" key="11">
    <source>
        <dbReference type="SAM" id="Coils"/>
    </source>
</evidence>
<comment type="cofactor">
    <cofactor evidence="2">
        <name>Mg(2+)</name>
        <dbReference type="ChEBI" id="CHEBI:18420"/>
    </cofactor>
</comment>
<comment type="cofactor">
    <cofactor evidence="1">
        <name>Mn(2+)</name>
        <dbReference type="ChEBI" id="CHEBI:29035"/>
    </cofactor>
</comment>
<keyword evidence="11" id="KW-0175">Coiled coil</keyword>
<dbReference type="EMBL" id="HBIB01045585">
    <property type="protein sequence ID" value="CAE0267536.1"/>
    <property type="molecule type" value="Transcribed_RNA"/>
</dbReference>
<dbReference type="GO" id="GO:0046872">
    <property type="term" value="F:metal ion binding"/>
    <property type="evidence" value="ECO:0007669"/>
    <property type="project" value="UniProtKB-KW"/>
</dbReference>
<dbReference type="AlphaFoldDB" id="A0A7S3GIS5"/>
<dbReference type="PANTHER" id="PTHR15822">
    <property type="entry name" value="TRAF AND TNF RECEPTOR-ASSOCIATED PROTEIN"/>
    <property type="match status" value="1"/>
</dbReference>
<organism evidence="12">
    <name type="scientific">Palpitomonas bilix</name>
    <dbReference type="NCBI Taxonomy" id="652834"/>
    <lineage>
        <taxon>Eukaryota</taxon>
        <taxon>Eukaryota incertae sedis</taxon>
    </lineage>
</organism>
<dbReference type="GO" id="GO:0005634">
    <property type="term" value="C:nucleus"/>
    <property type="evidence" value="ECO:0007669"/>
    <property type="project" value="UniProtKB-SubCell"/>
</dbReference>
<dbReference type="GO" id="GO:0016787">
    <property type="term" value="F:hydrolase activity"/>
    <property type="evidence" value="ECO:0007669"/>
    <property type="project" value="UniProtKB-KW"/>
</dbReference>
<sequence>MAAMARYSSAAIDLDTEDLKNAFGELNNTLKKLPCSLSTLENIKENTIEEDSWRLASAIVRVGEAMVKRNSRSAEVLQKAASCLSSALLLAPDHPIALVSYGRTIEALSDRVGDQPVPWSIAVDRVKKVVAQSDEIGAKWGVSKETVKEAQKEAKDLLLRLNKKLQEDVKKYVKKQYVQEVLEKKKLSPVKYVQRVGEGVIQKTFDGGEAMTLAEAAMHKDIQGKGETRRKVRNLNAIFEEAADTDGQYKNVTWLDAYLVQFRPLVRPSPQRSSQPSSVRAVPPRVPKLSVLSWNIKFSSFRDVKDEEFEEVSEWKASAIADVIERENVDIICIQEVPGSHFLHLGGRNARLSVRNNEFLKLIQSKLEKLFFTFGRKYVATILDSPCLKSMGYGSDELKHAGESTIFVYDQHQFDCKEGPNLLQPCTEDRKAGNGFHRAPPYCKLRPLEGSSLKDVSELMVVSVHMKSGGGAETVADLSLLGRALAELKDMGKEKGKARVRQESGQYVDGNPVLVIGDFNATPERVLAIFKAEKATCFSPCLSGVPTNMWKFNGSASRSDRHEYDSAFIGVTSSTAAVKERHERLDPDIPSLYPKIDSLNVSAESPFIHAFGRLASMPEVDAVYEEMKRVSEAIAPPLDSSALLHMLGSGRGTGENRAIKTTRGEDGVLSYLRQRYQYFINKRLSDHYPIIISISVARK</sequence>
<keyword evidence="6" id="KW-0227">DNA damage</keyword>
<keyword evidence="8" id="KW-0460">Magnesium</keyword>
<evidence type="ECO:0000256" key="7">
    <source>
        <dbReference type="ARBA" id="ARBA00022801"/>
    </source>
</evidence>
<accession>A0A7S3GIS5</accession>
<evidence type="ECO:0000256" key="4">
    <source>
        <dbReference type="ARBA" id="ARBA00022722"/>
    </source>
</evidence>
<evidence type="ECO:0000256" key="1">
    <source>
        <dbReference type="ARBA" id="ARBA00001936"/>
    </source>
</evidence>
<feature type="coiled-coil region" evidence="11">
    <location>
        <begin position="144"/>
        <end position="175"/>
    </location>
</feature>
<evidence type="ECO:0000256" key="3">
    <source>
        <dbReference type="ARBA" id="ARBA00004123"/>
    </source>
</evidence>
<dbReference type="InterPro" id="IPR051547">
    <property type="entry name" value="TDP2-like"/>
</dbReference>
<dbReference type="PANTHER" id="PTHR15822:SF4">
    <property type="entry name" value="TYROSYL-DNA PHOSPHODIESTERASE 2"/>
    <property type="match status" value="1"/>
</dbReference>
<evidence type="ECO:0000256" key="5">
    <source>
        <dbReference type="ARBA" id="ARBA00022723"/>
    </source>
</evidence>
<evidence type="ECO:0000256" key="8">
    <source>
        <dbReference type="ARBA" id="ARBA00022842"/>
    </source>
</evidence>
<evidence type="ECO:0000256" key="9">
    <source>
        <dbReference type="ARBA" id="ARBA00023204"/>
    </source>
</evidence>
<keyword evidence="9" id="KW-0234">DNA repair</keyword>
<dbReference type="GO" id="GO:0006281">
    <property type="term" value="P:DNA repair"/>
    <property type="evidence" value="ECO:0007669"/>
    <property type="project" value="UniProtKB-KW"/>
</dbReference>
<gene>
    <name evidence="12" type="ORF">PBIL07802_LOCUS29881</name>
</gene>
<evidence type="ECO:0000313" key="12">
    <source>
        <dbReference type="EMBL" id="CAE0267536.1"/>
    </source>
</evidence>
<protein>
    <submittedName>
        <fullName evidence="12">Uncharacterized protein</fullName>
    </submittedName>
</protein>
<dbReference type="Gene3D" id="3.60.10.10">
    <property type="entry name" value="Endonuclease/exonuclease/phosphatase"/>
    <property type="match status" value="1"/>
</dbReference>
<evidence type="ECO:0000256" key="2">
    <source>
        <dbReference type="ARBA" id="ARBA00001946"/>
    </source>
</evidence>
<keyword evidence="4" id="KW-0540">Nuclease</keyword>
<dbReference type="SUPFAM" id="SSF56219">
    <property type="entry name" value="DNase I-like"/>
    <property type="match status" value="1"/>
</dbReference>
<dbReference type="InterPro" id="IPR036691">
    <property type="entry name" value="Endo/exonu/phosph_ase_sf"/>
</dbReference>
<keyword evidence="7" id="KW-0378">Hydrolase</keyword>
<reference evidence="12" key="1">
    <citation type="submission" date="2021-01" db="EMBL/GenBank/DDBJ databases">
        <authorList>
            <person name="Corre E."/>
            <person name="Pelletier E."/>
            <person name="Niang G."/>
            <person name="Scheremetjew M."/>
            <person name="Finn R."/>
            <person name="Kale V."/>
            <person name="Holt S."/>
            <person name="Cochrane G."/>
            <person name="Meng A."/>
            <person name="Brown T."/>
            <person name="Cohen L."/>
        </authorList>
    </citation>
    <scope>NUCLEOTIDE SEQUENCE</scope>
    <source>
        <strain evidence="12">NIES-2562</strain>
    </source>
</reference>
<comment type="subcellular location">
    <subcellularLocation>
        <location evidence="3">Nucleus</location>
    </subcellularLocation>
</comment>
<keyword evidence="10" id="KW-0539">Nucleus</keyword>
<keyword evidence="5" id="KW-0479">Metal-binding</keyword>